<evidence type="ECO:0000313" key="7">
    <source>
        <dbReference type="RefSeq" id="XP_002733298.1"/>
    </source>
</evidence>
<evidence type="ECO:0000259" key="5">
    <source>
        <dbReference type="PROSITE" id="PS50249"/>
    </source>
</evidence>
<dbReference type="Pfam" id="PF11543">
    <property type="entry name" value="UN_NPL4"/>
    <property type="match status" value="1"/>
</dbReference>
<sequence>MSKSIIIRIQCPDGQKRINLLSNDTATELLKKVSKVISLSTSDYSLYRTRDKTGEINSSRKSLSALKIHHGDMLFAFPHAGMTASNDSDAMDTSDQSAAQITIPSASSGPSTSSAAFASDEVVEDEVDQYISTLDGKIQRDRDEQLCRHGPRGKCVHCAALEPFDEEYLKKLDPPIKHMSFHAYIRKLTSGVDRGKFAMLENISCKIKSGCSGHLPWPEGICTKCQPSAVTLNRQHYRHVDNVLFENPRLFDRFIDYWRKSGNQRAGLLYGRYEYHESVPLGIKASVSAIYEPPQDCTPNSIEFLDDPHGSVVDEIAGKLGLRKVGWIFTDLVAEDLRKGTVKHVRNMDAHFLSAEECIMAGEFQNQNPNKCKLATDGNFGSKFVTVIVTGDSTNQIHTEAYQVSNQCMALVNDDCLIPTKDAPELGYIKESSNEQYVPDVFYKMKDSYNNEVALLARPLPVEYLIIDVPAGFPLEPKYTFLDENERKFPIENRSAIAEIQNFETLSQYLQYYPAAKLLDAMCDLHVLLYLATMDIVPLKNHMDGLLLAVKDRDVGLMRDWTKGEHWATIEQLIQAHSGSSPSSAEGAFLEPSDIASGGPPASIGGGSVAALWTCKHCTFINQPPRRECEICGLPHH</sequence>
<feature type="domain" description="MPN" evidence="5">
    <location>
        <begin position="243"/>
        <end position="380"/>
    </location>
</feature>
<dbReference type="Pfam" id="PF05020">
    <property type="entry name" value="zf-NPL4"/>
    <property type="match status" value="1"/>
</dbReference>
<dbReference type="Pfam" id="PF05021">
    <property type="entry name" value="NPL4"/>
    <property type="match status" value="1"/>
</dbReference>
<dbReference type="PIRSF" id="PIRSF010052">
    <property type="entry name" value="Polyub_prc_Npl4"/>
    <property type="match status" value="1"/>
</dbReference>
<dbReference type="PANTHER" id="PTHR12710">
    <property type="entry name" value="NUCLEAR PROTEIN LOCALIZATION 4"/>
    <property type="match status" value="1"/>
</dbReference>
<dbReference type="InterPro" id="IPR001876">
    <property type="entry name" value="Znf_RanBP2"/>
</dbReference>
<dbReference type="PROSITE" id="PS50249">
    <property type="entry name" value="MPN"/>
    <property type="match status" value="1"/>
</dbReference>
<dbReference type="CDD" id="cd08061">
    <property type="entry name" value="MPN_NPL4"/>
    <property type="match status" value="1"/>
</dbReference>
<dbReference type="InterPro" id="IPR007716">
    <property type="entry name" value="NPL4_Zn-bd_put"/>
</dbReference>
<reference evidence="7" key="1">
    <citation type="submission" date="2025-08" db="UniProtKB">
        <authorList>
            <consortium name="RefSeq"/>
        </authorList>
    </citation>
    <scope>IDENTIFICATION</scope>
    <source>
        <tissue evidence="7">Testes</tissue>
    </source>
</reference>
<protein>
    <submittedName>
        <fullName evidence="7">Nuclear protein localization protein 4 homolog</fullName>
    </submittedName>
</protein>
<dbReference type="InterPro" id="IPR029071">
    <property type="entry name" value="Ubiquitin-like_domsf"/>
</dbReference>
<evidence type="ECO:0000313" key="6">
    <source>
        <dbReference type="Proteomes" id="UP000694865"/>
    </source>
</evidence>
<keyword evidence="2" id="KW-0479">Metal-binding</keyword>
<evidence type="ECO:0000256" key="4">
    <source>
        <dbReference type="ARBA" id="ARBA00022833"/>
    </source>
</evidence>
<gene>
    <name evidence="7" type="primary">LOC100375362</name>
</gene>
<dbReference type="SUPFAM" id="SSF90209">
    <property type="entry name" value="Ran binding protein zinc finger-like"/>
    <property type="match status" value="1"/>
</dbReference>
<dbReference type="RefSeq" id="XP_002733298.1">
    <property type="nucleotide sequence ID" value="XM_002733252.2"/>
</dbReference>
<organism evidence="6 7">
    <name type="scientific">Saccoglossus kowalevskii</name>
    <name type="common">Acorn worm</name>
    <dbReference type="NCBI Taxonomy" id="10224"/>
    <lineage>
        <taxon>Eukaryota</taxon>
        <taxon>Metazoa</taxon>
        <taxon>Hemichordata</taxon>
        <taxon>Enteropneusta</taxon>
        <taxon>Harrimaniidae</taxon>
        <taxon>Saccoglossus</taxon>
    </lineage>
</organism>
<accession>A0ABM0GMP1</accession>
<dbReference type="Proteomes" id="UP000694865">
    <property type="component" value="Unplaced"/>
</dbReference>
<dbReference type="InterPro" id="IPR016563">
    <property type="entry name" value="Npl4"/>
</dbReference>
<dbReference type="PANTHER" id="PTHR12710:SF0">
    <property type="entry name" value="NUCLEAR PROTEIN LOCALIZATION PROTEIN 4 HOMOLOG"/>
    <property type="match status" value="1"/>
</dbReference>
<keyword evidence="6" id="KW-1185">Reference proteome</keyword>
<dbReference type="GeneID" id="100375362"/>
<comment type="similarity">
    <text evidence="1">Belongs to the NPL4 family.</text>
</comment>
<evidence type="ECO:0000256" key="3">
    <source>
        <dbReference type="ARBA" id="ARBA00022771"/>
    </source>
</evidence>
<proteinExistence type="inferred from homology"/>
<evidence type="ECO:0000256" key="2">
    <source>
        <dbReference type="ARBA" id="ARBA00022723"/>
    </source>
</evidence>
<dbReference type="SMART" id="SM00547">
    <property type="entry name" value="ZnF_RBZ"/>
    <property type="match status" value="1"/>
</dbReference>
<dbReference type="PROSITE" id="PS01358">
    <property type="entry name" value="ZF_RANBP2_1"/>
    <property type="match status" value="1"/>
</dbReference>
<evidence type="ECO:0000256" key="1">
    <source>
        <dbReference type="ARBA" id="ARBA00011025"/>
    </source>
</evidence>
<dbReference type="InterPro" id="IPR024682">
    <property type="entry name" value="Npl4_Ub-like_dom"/>
</dbReference>
<dbReference type="Gene3D" id="2.30.30.380">
    <property type="entry name" value="Zn-finger domain of Sec23/24"/>
    <property type="match status" value="1"/>
</dbReference>
<name>A0ABM0GMP1_SACKO</name>
<dbReference type="SUPFAM" id="SSF54236">
    <property type="entry name" value="Ubiquitin-like"/>
    <property type="match status" value="1"/>
</dbReference>
<keyword evidence="3" id="KW-0863">Zinc-finger</keyword>
<dbReference type="Gene3D" id="3.10.20.90">
    <property type="entry name" value="Phosphatidylinositol 3-kinase Catalytic Subunit, Chain A, domain 1"/>
    <property type="match status" value="1"/>
</dbReference>
<keyword evidence="4" id="KW-0862">Zinc</keyword>
<dbReference type="InterPro" id="IPR007717">
    <property type="entry name" value="NPL4_C"/>
</dbReference>
<dbReference type="InterPro" id="IPR036443">
    <property type="entry name" value="Znf_RanBP2_sf"/>
</dbReference>
<dbReference type="InterPro" id="IPR037518">
    <property type="entry name" value="MPN"/>
</dbReference>